<dbReference type="PROSITE" id="PS51257">
    <property type="entry name" value="PROKAR_LIPOPROTEIN"/>
    <property type="match status" value="1"/>
</dbReference>
<dbReference type="Proteomes" id="UP001440984">
    <property type="component" value="Unassembled WGS sequence"/>
</dbReference>
<evidence type="ECO:0000256" key="1">
    <source>
        <dbReference type="SAM" id="SignalP"/>
    </source>
</evidence>
<feature type="signal peptide" evidence="1">
    <location>
        <begin position="1"/>
        <end position="23"/>
    </location>
</feature>
<comment type="caution">
    <text evidence="2">The sequence shown here is derived from an EMBL/GenBank/DDBJ whole genome shotgun (WGS) entry which is preliminary data.</text>
</comment>
<evidence type="ECO:0008006" key="4">
    <source>
        <dbReference type="Google" id="ProtNLM"/>
    </source>
</evidence>
<reference evidence="2 3" key="1">
    <citation type="submission" date="2024-05" db="EMBL/GenBank/DDBJ databases">
        <authorList>
            <person name="Zhao H."/>
            <person name="Xu Y."/>
            <person name="Lin S."/>
            <person name="Spain J.C."/>
            <person name="Zhou N.-Y."/>
        </authorList>
    </citation>
    <scope>NUCLEOTIDE SEQUENCE [LARGE SCALE GENOMIC DNA]</scope>
    <source>
        <strain evidence="2 3">NEAU-NG30</strain>
    </source>
</reference>
<name>A0ABV0LHD5_9PSEU</name>
<protein>
    <recommendedName>
        <fullName evidence="4">Lipoprotein</fullName>
    </recommendedName>
</protein>
<gene>
    <name evidence="2" type="ORF">ABJI51_21105</name>
</gene>
<dbReference type="EMBL" id="JBDZYD010000007">
    <property type="protein sequence ID" value="MEQ0561591.1"/>
    <property type="molecule type" value="Genomic_DNA"/>
</dbReference>
<feature type="chain" id="PRO_5045177729" description="Lipoprotein" evidence="1">
    <location>
        <begin position="24"/>
        <end position="155"/>
    </location>
</feature>
<keyword evidence="3" id="KW-1185">Reference proteome</keyword>
<evidence type="ECO:0000313" key="3">
    <source>
        <dbReference type="Proteomes" id="UP001440984"/>
    </source>
</evidence>
<dbReference type="RefSeq" id="WP_348952901.1">
    <property type="nucleotide sequence ID" value="NZ_JBDZYD010000007.1"/>
</dbReference>
<accession>A0ABV0LHD5</accession>
<organism evidence="2 3">
    <name type="scientific">Amycolatopsis melonis</name>
    <dbReference type="NCBI Taxonomy" id="3156488"/>
    <lineage>
        <taxon>Bacteria</taxon>
        <taxon>Bacillati</taxon>
        <taxon>Actinomycetota</taxon>
        <taxon>Actinomycetes</taxon>
        <taxon>Pseudonocardiales</taxon>
        <taxon>Pseudonocardiaceae</taxon>
        <taxon>Amycolatopsis</taxon>
    </lineage>
</organism>
<evidence type="ECO:0000313" key="2">
    <source>
        <dbReference type="EMBL" id="MEQ0561591.1"/>
    </source>
</evidence>
<sequence>MRFVSCCALVLALAAGCGQPETACPAIGYLTGIGLSISSPAGITKATLEACWRGHCVTSPVFLQPESTVGATTCAGTGPDSPCGASMVPTGGLHGFADVPGLPAESVRVTVRFDDGVPHTAEVTPFFSEPNGSACGKAGPQANLVVGPDRQLRPA</sequence>
<proteinExistence type="predicted"/>
<keyword evidence="1" id="KW-0732">Signal</keyword>